<dbReference type="PANTHER" id="PTHR46095:SF1">
    <property type="entry name" value="ZINC FINGER PROTEIN 593"/>
    <property type="match status" value="1"/>
</dbReference>
<dbReference type="InterPro" id="IPR051879">
    <property type="entry name" value="C2H2-ZF_Maturation_Protein"/>
</dbReference>
<evidence type="ECO:0000256" key="4">
    <source>
        <dbReference type="ARBA" id="ARBA00022517"/>
    </source>
</evidence>
<dbReference type="Proteomes" id="UP000053780">
    <property type="component" value="Unassembled WGS sequence"/>
</dbReference>
<dbReference type="Gene3D" id="3.30.160.60">
    <property type="entry name" value="Classic Zinc Finger"/>
    <property type="match status" value="1"/>
</dbReference>
<evidence type="ECO:0000256" key="3">
    <source>
        <dbReference type="ARBA" id="ARBA00022490"/>
    </source>
</evidence>
<keyword evidence="14" id="KW-1185">Reference proteome</keyword>
<evidence type="ECO:0000256" key="8">
    <source>
        <dbReference type="ARBA" id="ARBA00023242"/>
    </source>
</evidence>
<dbReference type="OrthoDB" id="24683at2759"/>
<evidence type="ECO:0000256" key="11">
    <source>
        <dbReference type="SAM" id="MobiDB-lite"/>
    </source>
</evidence>
<dbReference type="InterPro" id="IPR022755">
    <property type="entry name" value="Znf_C2H2_jaz"/>
</dbReference>
<dbReference type="EMBL" id="KE647357">
    <property type="protein sequence ID" value="EQB59860.1"/>
    <property type="molecule type" value="Genomic_DNA"/>
</dbReference>
<dbReference type="AlphaFoldDB" id="T0MFL5"/>
<dbReference type="SMART" id="SM00451">
    <property type="entry name" value="ZnF_U1"/>
    <property type="match status" value="1"/>
</dbReference>
<evidence type="ECO:0000256" key="10">
    <source>
        <dbReference type="PROSITE-ProRule" id="PRU00042"/>
    </source>
</evidence>
<evidence type="ECO:0000259" key="12">
    <source>
        <dbReference type="PROSITE" id="PS50157"/>
    </source>
</evidence>
<evidence type="ECO:0000256" key="9">
    <source>
        <dbReference type="ARBA" id="ARBA00038064"/>
    </source>
</evidence>
<protein>
    <submittedName>
        <fullName evidence="13">Bud site selection</fullName>
    </submittedName>
</protein>
<dbReference type="PANTHER" id="PTHR46095">
    <property type="entry name" value="ZINC FINGER PROTEIN 593"/>
    <property type="match status" value="1"/>
</dbReference>
<dbReference type="GO" id="GO:0003676">
    <property type="term" value="F:nucleic acid binding"/>
    <property type="evidence" value="ECO:0007669"/>
    <property type="project" value="InterPro"/>
</dbReference>
<feature type="domain" description="C2H2-type" evidence="12">
    <location>
        <begin position="55"/>
        <end position="84"/>
    </location>
</feature>
<dbReference type="PROSITE" id="PS50157">
    <property type="entry name" value="ZINC_FINGER_C2H2_2"/>
    <property type="match status" value="1"/>
</dbReference>
<dbReference type="VEuPathDB" id="MicrosporidiaDB:NAPIS_ORF02557"/>
<evidence type="ECO:0000256" key="6">
    <source>
        <dbReference type="ARBA" id="ARBA00022771"/>
    </source>
</evidence>
<feature type="region of interest" description="Disordered" evidence="11">
    <location>
        <begin position="1"/>
        <end position="26"/>
    </location>
</feature>
<keyword evidence="4" id="KW-0690">Ribosome biogenesis</keyword>
<evidence type="ECO:0000256" key="7">
    <source>
        <dbReference type="ARBA" id="ARBA00022833"/>
    </source>
</evidence>
<feature type="compositionally biased region" description="Basic residues" evidence="11">
    <location>
        <begin position="8"/>
        <end position="19"/>
    </location>
</feature>
<sequence length="103" mass="12079">MARQKTQQAHKQKNKRRINSSRLKKEGTLGLDQIQRNILNNIIPIDDEFNKESKYYCIECDRFFISDNALSTHKKSKVHKKRVKELGDVIHTQKHAEMAVGLF</sequence>
<keyword evidence="5" id="KW-0479">Metal-binding</keyword>
<accession>T0MFL5</accession>
<evidence type="ECO:0000256" key="5">
    <source>
        <dbReference type="ARBA" id="ARBA00022723"/>
    </source>
</evidence>
<dbReference type="SUPFAM" id="SSF57667">
    <property type="entry name" value="beta-beta-alpha zinc fingers"/>
    <property type="match status" value="1"/>
</dbReference>
<comment type="subcellular location">
    <subcellularLocation>
        <location evidence="2">Cytoplasm</location>
    </subcellularLocation>
    <subcellularLocation>
        <location evidence="1">Nucleus</location>
    </subcellularLocation>
</comment>
<evidence type="ECO:0000313" key="13">
    <source>
        <dbReference type="EMBL" id="EQB59860.1"/>
    </source>
</evidence>
<organism evidence="13 14">
    <name type="scientific">Vairimorpha apis BRL 01</name>
    <dbReference type="NCBI Taxonomy" id="1037528"/>
    <lineage>
        <taxon>Eukaryota</taxon>
        <taxon>Fungi</taxon>
        <taxon>Fungi incertae sedis</taxon>
        <taxon>Microsporidia</taxon>
        <taxon>Nosematidae</taxon>
        <taxon>Vairimorpha</taxon>
    </lineage>
</organism>
<keyword evidence="3" id="KW-0963">Cytoplasm</keyword>
<reference evidence="13 14" key="1">
    <citation type="journal article" date="2013" name="BMC Genomics">
        <title>Genome sequencing and comparative genomics of honey bee microsporidia, Nosema apis reveal novel insights into host-parasite interactions.</title>
        <authorList>
            <person name="Chen Yp."/>
            <person name="Pettis J.S."/>
            <person name="Zhao Y."/>
            <person name="Liu X."/>
            <person name="Tallon L.J."/>
            <person name="Sadzewicz L.D."/>
            <person name="Li R."/>
            <person name="Zheng H."/>
            <person name="Huang S."/>
            <person name="Zhang X."/>
            <person name="Hamilton M.C."/>
            <person name="Pernal S.F."/>
            <person name="Melathopoulos A.P."/>
            <person name="Yan X."/>
            <person name="Evans J.D."/>
        </authorList>
    </citation>
    <scope>NUCLEOTIDE SEQUENCE [LARGE SCALE GENOMIC DNA]</scope>
    <source>
        <strain evidence="13 14">BRL 01</strain>
    </source>
</reference>
<evidence type="ECO:0000313" key="14">
    <source>
        <dbReference type="Proteomes" id="UP000053780"/>
    </source>
</evidence>
<gene>
    <name evidence="13" type="ORF">NAPIS_ORF02557</name>
</gene>
<dbReference type="GO" id="GO:0005634">
    <property type="term" value="C:nucleus"/>
    <property type="evidence" value="ECO:0007669"/>
    <property type="project" value="UniProtKB-SubCell"/>
</dbReference>
<keyword evidence="7" id="KW-0862">Zinc</keyword>
<evidence type="ECO:0000256" key="2">
    <source>
        <dbReference type="ARBA" id="ARBA00004496"/>
    </source>
</evidence>
<comment type="similarity">
    <text evidence="9">Belongs to the ZNF593/BUD20 C2H2-type zinc-finger protein family.</text>
</comment>
<dbReference type="InterPro" id="IPR036236">
    <property type="entry name" value="Znf_C2H2_sf"/>
</dbReference>
<dbReference type="GO" id="GO:0005737">
    <property type="term" value="C:cytoplasm"/>
    <property type="evidence" value="ECO:0007669"/>
    <property type="project" value="UniProtKB-SubCell"/>
</dbReference>
<evidence type="ECO:0000256" key="1">
    <source>
        <dbReference type="ARBA" id="ARBA00004123"/>
    </source>
</evidence>
<keyword evidence="8" id="KW-0539">Nucleus</keyword>
<dbReference type="PROSITE" id="PS00028">
    <property type="entry name" value="ZINC_FINGER_C2H2_1"/>
    <property type="match status" value="1"/>
</dbReference>
<keyword evidence="6 10" id="KW-0863">Zinc-finger</keyword>
<dbReference type="HOGENOM" id="CLU_117291_4_0_1"/>
<dbReference type="InterPro" id="IPR003604">
    <property type="entry name" value="Matrin/U1-like-C_Znf_C2H2"/>
</dbReference>
<dbReference type="GO" id="GO:0008270">
    <property type="term" value="F:zinc ion binding"/>
    <property type="evidence" value="ECO:0007669"/>
    <property type="project" value="UniProtKB-KW"/>
</dbReference>
<dbReference type="GO" id="GO:0042254">
    <property type="term" value="P:ribosome biogenesis"/>
    <property type="evidence" value="ECO:0007669"/>
    <property type="project" value="UniProtKB-KW"/>
</dbReference>
<proteinExistence type="inferred from homology"/>
<dbReference type="InterPro" id="IPR013087">
    <property type="entry name" value="Znf_C2H2_type"/>
</dbReference>
<dbReference type="Pfam" id="PF12171">
    <property type="entry name" value="zf-C2H2_jaz"/>
    <property type="match status" value="1"/>
</dbReference>
<name>T0MFL5_9MICR</name>